<comment type="similarity">
    <text evidence="6">Belongs to the mitochondrial carrier (TC 2.A.29) family.</text>
</comment>
<sequence>MPDVHSKVKGKKDLEKVEPWQSAAAAFVATQLEVMLTYPMNVMNKLQQYKGMSSMAVLTMFQNEGISRVYRGLGTALFTAGTARAVSFGLSKYYKNSDWMPETLPEFAKNIISSALAACSQPLIISPLDNMKTLLQTHPPGFENLGPLEIAAKIYRERGIAGFYRGASRAIQRNIVYMPIFQATRKQVSSMLPEPQSEQGRWAKDFFCGSMGSFVAQFLTFPLQVSRTIAQTSPTPRSSLSVMTSLLREGGIPRLYSGFLPAFVMSLLTGGLFTATEGWALRTILSATKTYRSLQAPLPTPKGMFTVSKVAVEERGLGFLLDRSAAKQCQCGCPACEKCHCCRCCCTCK</sequence>
<dbReference type="AlphaFoldDB" id="M4QUY4"/>
<keyword evidence="4 5" id="KW-0472">Membrane</keyword>
<evidence type="ECO:0000256" key="5">
    <source>
        <dbReference type="PROSITE-ProRule" id="PRU00282"/>
    </source>
</evidence>
<name>M4QUY4_9EUKA</name>
<evidence type="ECO:0000256" key="2">
    <source>
        <dbReference type="ARBA" id="ARBA00022692"/>
    </source>
</evidence>
<evidence type="ECO:0000313" key="8">
    <source>
        <dbReference type="EMBL" id="KAJ4460185.1"/>
    </source>
</evidence>
<evidence type="ECO:0000256" key="4">
    <source>
        <dbReference type="ARBA" id="ARBA00023136"/>
    </source>
</evidence>
<organism evidence="7">
    <name type="scientific">Paratrimastix pyriformis</name>
    <dbReference type="NCBI Taxonomy" id="342808"/>
    <lineage>
        <taxon>Eukaryota</taxon>
        <taxon>Metamonada</taxon>
        <taxon>Preaxostyla</taxon>
        <taxon>Paratrimastigidae</taxon>
        <taxon>Paratrimastix</taxon>
    </lineage>
</organism>
<reference evidence="8" key="2">
    <citation type="journal article" date="2022" name="bioRxiv">
        <title>Genomics of Preaxostyla Flagellates Illuminates Evolutionary Transitions and the Path Towards Mitochondrial Loss.</title>
        <authorList>
            <person name="Novak L.V.F."/>
            <person name="Treitli S.C."/>
            <person name="Pyrih J."/>
            <person name="Halakuc P."/>
            <person name="Pipaliya S.V."/>
            <person name="Vacek V."/>
            <person name="Brzon O."/>
            <person name="Soukal P."/>
            <person name="Eme L."/>
            <person name="Dacks J.B."/>
            <person name="Karnkowska A."/>
            <person name="Elias M."/>
            <person name="Hampl V."/>
        </authorList>
    </citation>
    <scope>NUCLEOTIDE SEQUENCE</scope>
    <source>
        <strain evidence="8">RCP-MX</strain>
    </source>
</reference>
<gene>
    <name evidence="8" type="ORF">PAPYR_3574</name>
</gene>
<dbReference type="EMBL" id="JAPMOS010000014">
    <property type="protein sequence ID" value="KAJ4460185.1"/>
    <property type="molecule type" value="Genomic_DNA"/>
</dbReference>
<feature type="repeat" description="Solcar" evidence="5">
    <location>
        <begin position="200"/>
        <end position="283"/>
    </location>
</feature>
<protein>
    <submittedName>
        <fullName evidence="7">Membrane carrier 2</fullName>
    </submittedName>
    <submittedName>
        <fullName evidence="8">Mitochondrial carrier</fullName>
    </submittedName>
</protein>
<dbReference type="InterPro" id="IPR018108">
    <property type="entry name" value="MCP_transmembrane"/>
</dbReference>
<dbReference type="PANTHER" id="PTHR24089">
    <property type="entry name" value="SOLUTE CARRIER FAMILY 25"/>
    <property type="match status" value="1"/>
</dbReference>
<keyword evidence="2 5" id="KW-0812">Transmembrane</keyword>
<comment type="subcellular location">
    <subcellularLocation>
        <location evidence="1">Membrane</location>
        <topology evidence="1">Multi-pass membrane protein</topology>
    </subcellularLocation>
</comment>
<evidence type="ECO:0000256" key="3">
    <source>
        <dbReference type="ARBA" id="ARBA00022737"/>
    </source>
</evidence>
<evidence type="ECO:0000256" key="1">
    <source>
        <dbReference type="ARBA" id="ARBA00004141"/>
    </source>
</evidence>
<proteinExistence type="evidence at transcript level"/>
<dbReference type="EMBL" id="JX657293">
    <property type="protein sequence ID" value="AGH33873.1"/>
    <property type="molecule type" value="mRNA"/>
</dbReference>
<dbReference type="PROSITE" id="PS50920">
    <property type="entry name" value="SOLCAR"/>
    <property type="match status" value="3"/>
</dbReference>
<dbReference type="Pfam" id="PF00153">
    <property type="entry name" value="Mito_carr"/>
    <property type="match status" value="3"/>
</dbReference>
<evidence type="ECO:0000256" key="6">
    <source>
        <dbReference type="RuleBase" id="RU000488"/>
    </source>
</evidence>
<keyword evidence="6" id="KW-0813">Transport</keyword>
<evidence type="ECO:0000313" key="9">
    <source>
        <dbReference type="Proteomes" id="UP001141327"/>
    </source>
</evidence>
<dbReference type="InterPro" id="IPR023395">
    <property type="entry name" value="MCP_dom_sf"/>
</dbReference>
<keyword evidence="9" id="KW-1185">Reference proteome</keyword>
<dbReference type="SUPFAM" id="SSF103506">
    <property type="entry name" value="Mitochondrial carrier"/>
    <property type="match status" value="1"/>
</dbReference>
<dbReference type="Gene3D" id="1.50.40.10">
    <property type="entry name" value="Mitochondrial carrier domain"/>
    <property type="match status" value="1"/>
</dbReference>
<feature type="repeat" description="Solcar" evidence="5">
    <location>
        <begin position="17"/>
        <end position="97"/>
    </location>
</feature>
<feature type="repeat" description="Solcar" evidence="5">
    <location>
        <begin position="105"/>
        <end position="191"/>
    </location>
</feature>
<dbReference type="GO" id="GO:0016020">
    <property type="term" value="C:membrane"/>
    <property type="evidence" value="ECO:0007669"/>
    <property type="project" value="UniProtKB-SubCell"/>
</dbReference>
<accession>M4QUY4</accession>
<keyword evidence="3" id="KW-0677">Repeat</keyword>
<dbReference type="OrthoDB" id="14252at2759"/>
<evidence type="ECO:0000313" key="7">
    <source>
        <dbReference type="EMBL" id="AGH33873.1"/>
    </source>
</evidence>
<reference evidence="7" key="1">
    <citation type="journal article" date="2013" name="PLoS ONE">
        <title>The Mitochondrion-Like Organelle of Trimastix pyriformis Contains the Complete Glycine Cleavage System.</title>
        <authorList>
            <person name="Zubacova Z."/>
            <person name="Novak L."/>
            <person name="Bublikova J."/>
            <person name="Vacek V."/>
            <person name="Fousek J."/>
            <person name="Ridl J."/>
            <person name="Tachezy J."/>
            <person name="Dolezal P."/>
            <person name="Vlcek C."/>
            <person name="Hampl V."/>
        </authorList>
    </citation>
    <scope>NUCLEOTIDE SEQUENCE</scope>
</reference>
<dbReference type="Proteomes" id="UP001141327">
    <property type="component" value="Unassembled WGS sequence"/>
</dbReference>